<accession>A0ABW9J8L1</accession>
<dbReference type="RefSeq" id="WP_138723537.1">
    <property type="nucleotide sequence ID" value="NZ_SSHJ02000007.1"/>
</dbReference>
<gene>
    <name evidence="3" type="ORF">E6A44_012640</name>
</gene>
<feature type="region of interest" description="Disordered" evidence="1">
    <location>
        <begin position="186"/>
        <end position="211"/>
    </location>
</feature>
<feature type="compositionally biased region" description="Polar residues" evidence="1">
    <location>
        <begin position="190"/>
        <end position="204"/>
    </location>
</feature>
<dbReference type="PROSITE" id="PS51257">
    <property type="entry name" value="PROKAR_LIPOPROTEIN"/>
    <property type="match status" value="1"/>
</dbReference>
<sequence>MITSNKVAIMGAAVLLSVASCTPSQQKQREDAGITADSTIDATTKAKISTADIDMDGAEKSFILAAHSQSLYVTELTTIAAKSKHKQLQTFSKKIAADYQKMSTDVEKIAKGKGILLERKLSDTQQKELDAIKELSSPTLDQQVLQKIQMFQASFTTLFKEAQNLSNTDIQNFAKNGLSAIHGQQEETTKLVNESNETGSQSTRPGEVSIK</sequence>
<dbReference type="EMBL" id="SSHJ02000007">
    <property type="protein sequence ID" value="MFN0256429.1"/>
    <property type="molecule type" value="Genomic_DNA"/>
</dbReference>
<keyword evidence="4" id="KW-1185">Reference proteome</keyword>
<evidence type="ECO:0000313" key="4">
    <source>
        <dbReference type="Proteomes" id="UP001517247"/>
    </source>
</evidence>
<dbReference type="Proteomes" id="UP001517247">
    <property type="component" value="Unassembled WGS sequence"/>
</dbReference>
<evidence type="ECO:0000313" key="3">
    <source>
        <dbReference type="EMBL" id="MFN0256429.1"/>
    </source>
</evidence>
<protein>
    <submittedName>
        <fullName evidence="3">DUF4142 domain-containing protein</fullName>
    </submittedName>
</protein>
<reference evidence="3 4" key="1">
    <citation type="submission" date="2024-12" db="EMBL/GenBank/DDBJ databases">
        <authorList>
            <person name="Hu S."/>
        </authorList>
    </citation>
    <scope>NUCLEOTIDE SEQUENCE [LARGE SCALE GENOMIC DNA]</scope>
    <source>
        <strain evidence="3 4">THG-T11</strain>
    </source>
</reference>
<dbReference type="InterPro" id="IPR025419">
    <property type="entry name" value="DUF4142"/>
</dbReference>
<dbReference type="Pfam" id="PF13628">
    <property type="entry name" value="DUF4142"/>
    <property type="match status" value="1"/>
</dbReference>
<name>A0ABW9J8L1_9SPHI</name>
<proteinExistence type="predicted"/>
<comment type="caution">
    <text evidence="3">The sequence shown here is derived from an EMBL/GenBank/DDBJ whole genome shotgun (WGS) entry which is preliminary data.</text>
</comment>
<evidence type="ECO:0000259" key="2">
    <source>
        <dbReference type="Pfam" id="PF13628"/>
    </source>
</evidence>
<evidence type="ECO:0000256" key="1">
    <source>
        <dbReference type="SAM" id="MobiDB-lite"/>
    </source>
</evidence>
<feature type="domain" description="DUF4142" evidence="2">
    <location>
        <begin position="60"/>
        <end position="190"/>
    </location>
</feature>
<organism evidence="3 4">
    <name type="scientific">Pedobacter ureilyticus</name>
    <dbReference type="NCBI Taxonomy" id="1393051"/>
    <lineage>
        <taxon>Bacteria</taxon>
        <taxon>Pseudomonadati</taxon>
        <taxon>Bacteroidota</taxon>
        <taxon>Sphingobacteriia</taxon>
        <taxon>Sphingobacteriales</taxon>
        <taxon>Sphingobacteriaceae</taxon>
        <taxon>Pedobacter</taxon>
    </lineage>
</organism>